<comment type="caution">
    <text evidence="1">The sequence shown here is derived from an EMBL/GenBank/DDBJ whole genome shotgun (WGS) entry which is preliminary data.</text>
</comment>
<keyword evidence="2" id="KW-1185">Reference proteome</keyword>
<proteinExistence type="predicted"/>
<sequence length="50" mass="5475">MIEGGSFLLFPKTEKEAGTNVCLTLFDLFPALQVDAFRRDGAEPFQGLAL</sequence>
<gene>
    <name evidence="1" type="ORF">KR50_34990</name>
</gene>
<dbReference type="PATRIC" id="fig|220754.4.peg.3512"/>
<reference evidence="1 2" key="1">
    <citation type="submission" date="2015-01" db="EMBL/GenBank/DDBJ databases">
        <title>Jeotgalibacillus campisalis genome sequencing.</title>
        <authorList>
            <person name="Goh K.M."/>
            <person name="Chan K.-G."/>
            <person name="Yaakop A.S."/>
            <person name="Ee R."/>
            <person name="Gan H.M."/>
            <person name="Chan C.S."/>
        </authorList>
    </citation>
    <scope>NUCLEOTIDE SEQUENCE [LARGE SCALE GENOMIC DNA]</scope>
    <source>
        <strain evidence="1 2">SF-57</strain>
    </source>
</reference>
<name>A0A0C2VF02_9BACL</name>
<dbReference type="EMBL" id="JXRR01000022">
    <property type="protein sequence ID" value="KIL43096.1"/>
    <property type="molecule type" value="Genomic_DNA"/>
</dbReference>
<evidence type="ECO:0000313" key="2">
    <source>
        <dbReference type="Proteomes" id="UP000031972"/>
    </source>
</evidence>
<dbReference type="Proteomes" id="UP000031972">
    <property type="component" value="Unassembled WGS sequence"/>
</dbReference>
<accession>A0A0C2VF02</accession>
<organism evidence="1 2">
    <name type="scientific">Jeotgalibacillus campisalis</name>
    <dbReference type="NCBI Taxonomy" id="220754"/>
    <lineage>
        <taxon>Bacteria</taxon>
        <taxon>Bacillati</taxon>
        <taxon>Bacillota</taxon>
        <taxon>Bacilli</taxon>
        <taxon>Bacillales</taxon>
        <taxon>Caryophanaceae</taxon>
        <taxon>Jeotgalibacillus</taxon>
    </lineage>
</organism>
<dbReference type="AlphaFoldDB" id="A0A0C2VF02"/>
<protein>
    <submittedName>
        <fullName evidence="1">Uncharacterized protein</fullName>
    </submittedName>
</protein>
<evidence type="ECO:0000313" key="1">
    <source>
        <dbReference type="EMBL" id="KIL43096.1"/>
    </source>
</evidence>